<sequence length="139" mass="15907">MLSLCLCSWEIMKMVQSSLPSMYLYRRHWPHCSKVSVREQYAATRDNLGSHSIGGFLEHFSRANHFCRYCEVDRDTFMREPHLCGTTRTAQSYQSHLQDLKISDTNSVCGIKSDSPFNQLGHFHVCQPGLPPCLGHDTV</sequence>
<comment type="caution">
    <text evidence="1">The sequence shown here is derived from an EMBL/GenBank/DDBJ whole genome shotgun (WGS) entry which is preliminary data.</text>
</comment>
<evidence type="ECO:0000313" key="2">
    <source>
        <dbReference type="Proteomes" id="UP000518266"/>
    </source>
</evidence>
<proteinExistence type="predicted"/>
<name>A0A7J5Y4P0_DISMA</name>
<keyword evidence="2" id="KW-1185">Reference proteome</keyword>
<organism evidence="1 2">
    <name type="scientific">Dissostichus mawsoni</name>
    <name type="common">Antarctic cod</name>
    <dbReference type="NCBI Taxonomy" id="36200"/>
    <lineage>
        <taxon>Eukaryota</taxon>
        <taxon>Metazoa</taxon>
        <taxon>Chordata</taxon>
        <taxon>Craniata</taxon>
        <taxon>Vertebrata</taxon>
        <taxon>Euteleostomi</taxon>
        <taxon>Actinopterygii</taxon>
        <taxon>Neopterygii</taxon>
        <taxon>Teleostei</taxon>
        <taxon>Neoteleostei</taxon>
        <taxon>Acanthomorphata</taxon>
        <taxon>Eupercaria</taxon>
        <taxon>Perciformes</taxon>
        <taxon>Notothenioidei</taxon>
        <taxon>Nototheniidae</taxon>
        <taxon>Dissostichus</taxon>
    </lineage>
</organism>
<dbReference type="EMBL" id="JAAKFY010000015">
    <property type="protein sequence ID" value="KAF3844340.1"/>
    <property type="molecule type" value="Genomic_DNA"/>
</dbReference>
<accession>A0A7J5Y4P0</accession>
<dbReference type="AlphaFoldDB" id="A0A7J5Y4P0"/>
<dbReference type="Proteomes" id="UP000518266">
    <property type="component" value="Unassembled WGS sequence"/>
</dbReference>
<gene>
    <name evidence="1" type="ORF">F7725_007503</name>
</gene>
<reference evidence="1 2" key="1">
    <citation type="submission" date="2020-03" db="EMBL/GenBank/DDBJ databases">
        <title>Dissostichus mawsoni Genome sequencing and assembly.</title>
        <authorList>
            <person name="Park H."/>
        </authorList>
    </citation>
    <scope>NUCLEOTIDE SEQUENCE [LARGE SCALE GENOMIC DNA]</scope>
    <source>
        <strain evidence="1">DM0001</strain>
        <tissue evidence="1">Muscle</tissue>
    </source>
</reference>
<evidence type="ECO:0000313" key="1">
    <source>
        <dbReference type="EMBL" id="KAF3844340.1"/>
    </source>
</evidence>
<protein>
    <submittedName>
        <fullName evidence="1">Uncharacterized protein</fullName>
    </submittedName>
</protein>
<dbReference type="OrthoDB" id="9995178at2759"/>